<dbReference type="GO" id="GO:0005975">
    <property type="term" value="P:carbohydrate metabolic process"/>
    <property type="evidence" value="ECO:0007669"/>
    <property type="project" value="InterPro"/>
</dbReference>
<accession>A0A9P3GJB8</accession>
<dbReference type="CDD" id="cd08024">
    <property type="entry name" value="GH16_CCF"/>
    <property type="match status" value="1"/>
</dbReference>
<protein>
    <submittedName>
        <fullName evidence="4">Glycoside hydrolase family 16 protein</fullName>
    </submittedName>
</protein>
<dbReference type="InterPro" id="IPR050546">
    <property type="entry name" value="Glycosyl_Hydrlase_16"/>
</dbReference>
<dbReference type="InterPro" id="IPR013320">
    <property type="entry name" value="ConA-like_dom_sf"/>
</dbReference>
<dbReference type="EMBL" id="BPQB01000047">
    <property type="protein sequence ID" value="GJE95309.1"/>
    <property type="molecule type" value="Genomic_DNA"/>
</dbReference>
<dbReference type="Gene3D" id="2.60.120.200">
    <property type="match status" value="1"/>
</dbReference>
<evidence type="ECO:0000256" key="1">
    <source>
        <dbReference type="ARBA" id="ARBA00006865"/>
    </source>
</evidence>
<name>A0A9P3GJB8_9APHY</name>
<proteinExistence type="inferred from homology"/>
<evidence type="ECO:0000259" key="3">
    <source>
        <dbReference type="PROSITE" id="PS51762"/>
    </source>
</evidence>
<keyword evidence="4" id="KW-0378">Hydrolase</keyword>
<evidence type="ECO:0000313" key="5">
    <source>
        <dbReference type="Proteomes" id="UP000703269"/>
    </source>
</evidence>
<dbReference type="Pfam" id="PF00722">
    <property type="entry name" value="Glyco_hydro_16"/>
    <property type="match status" value="1"/>
</dbReference>
<feature type="compositionally biased region" description="Basic and acidic residues" evidence="2">
    <location>
        <begin position="45"/>
        <end position="66"/>
    </location>
</feature>
<evidence type="ECO:0000313" key="4">
    <source>
        <dbReference type="EMBL" id="GJE95309.1"/>
    </source>
</evidence>
<dbReference type="OrthoDB" id="4781at2759"/>
<dbReference type="AlphaFoldDB" id="A0A9P3GJB8"/>
<evidence type="ECO:0000256" key="2">
    <source>
        <dbReference type="SAM" id="MobiDB-lite"/>
    </source>
</evidence>
<gene>
    <name evidence="4" type="ORF">PsYK624_114930</name>
</gene>
<dbReference type="PROSITE" id="PS51762">
    <property type="entry name" value="GH16_2"/>
    <property type="match status" value="1"/>
</dbReference>
<dbReference type="Proteomes" id="UP000703269">
    <property type="component" value="Unassembled WGS sequence"/>
</dbReference>
<feature type="region of interest" description="Disordered" evidence="2">
    <location>
        <begin position="1"/>
        <end position="149"/>
    </location>
</feature>
<dbReference type="GO" id="GO:0004553">
    <property type="term" value="F:hydrolase activity, hydrolyzing O-glycosyl compounds"/>
    <property type="evidence" value="ECO:0007669"/>
    <property type="project" value="InterPro"/>
</dbReference>
<dbReference type="PANTHER" id="PTHR10963">
    <property type="entry name" value="GLYCOSYL HYDROLASE-RELATED"/>
    <property type="match status" value="1"/>
</dbReference>
<dbReference type="InterPro" id="IPR000757">
    <property type="entry name" value="Beta-glucanase-like"/>
</dbReference>
<dbReference type="PANTHER" id="PTHR10963:SF55">
    <property type="entry name" value="GLYCOSIDE HYDROLASE FAMILY 16 PROTEIN"/>
    <property type="match status" value="1"/>
</dbReference>
<organism evidence="4 5">
    <name type="scientific">Phanerochaete sordida</name>
    <dbReference type="NCBI Taxonomy" id="48140"/>
    <lineage>
        <taxon>Eukaryota</taxon>
        <taxon>Fungi</taxon>
        <taxon>Dikarya</taxon>
        <taxon>Basidiomycota</taxon>
        <taxon>Agaricomycotina</taxon>
        <taxon>Agaricomycetes</taxon>
        <taxon>Polyporales</taxon>
        <taxon>Phanerochaetaceae</taxon>
        <taxon>Phanerochaete</taxon>
    </lineage>
</organism>
<feature type="compositionally biased region" description="Low complexity" evidence="2">
    <location>
        <begin position="1"/>
        <end position="15"/>
    </location>
</feature>
<dbReference type="SUPFAM" id="SSF49899">
    <property type="entry name" value="Concanavalin A-like lectins/glucanases"/>
    <property type="match status" value="1"/>
</dbReference>
<comment type="similarity">
    <text evidence="1">Belongs to the glycosyl hydrolase 16 family.</text>
</comment>
<keyword evidence="5" id="KW-1185">Reference proteome</keyword>
<reference evidence="4 5" key="1">
    <citation type="submission" date="2021-08" db="EMBL/GenBank/DDBJ databases">
        <title>Draft Genome Sequence of Phanerochaete sordida strain YK-624.</title>
        <authorList>
            <person name="Mori T."/>
            <person name="Dohra H."/>
            <person name="Suzuki T."/>
            <person name="Kawagishi H."/>
            <person name="Hirai H."/>
        </authorList>
    </citation>
    <scope>NUCLEOTIDE SEQUENCE [LARGE SCALE GENOMIC DNA]</scope>
    <source>
        <strain evidence="4 5">YK-624</strain>
    </source>
</reference>
<feature type="compositionally biased region" description="Low complexity" evidence="2">
    <location>
        <begin position="100"/>
        <end position="115"/>
    </location>
</feature>
<feature type="domain" description="GH16" evidence="3">
    <location>
        <begin position="208"/>
        <end position="558"/>
    </location>
</feature>
<sequence length="558" mass="62087">MPHPPSIISSASSSSEAVATPQLPPATTGATRDPPLDPPRPLFFIDRRSESNTIEEERRDRSDPFRTPDLSSPPTPSSQRDNPFSPPGSILNGMDGGLHSRVQSRVSVASSVNSSGAPIGRPGLGSRTSTMRDSFMSPAPMQRRTATAIPSASRFSLAAPRSKRLKSTMLTGTIEKPWTTEKDTQGRLAYWITYLVAFLGIAGSALRCYFAWKDVPRVGNLCLVMEDDFNTFDTENTWFQEVDMGGFGNGEFEMTTNSPNNSFVEDGMLYIVPTLTSDVIGSDNIFNGYTYNISGCTNTNLTACGAVSNQTTGAVINPVMSARITTKKSYNIRYGKVEIRARLPRGDWLWPALWMLPTNDTYGAWPASGEIDIMESRGNGPEYKAQGVDYVRGSLNWGPFSWLNGVSKTFGWWNTRRTSYDKDFHTYSVEWTDKFLRVYVDTRLHHMLDVSFNEPFFTRGHFPPFVQNGSQTIQTPDPWVNSSLAAPFDQPFYLIMNVAVGGTNGWFPDGVGDKPWLDGSNTAMHDFAKQQSEWYSTWPTDIKQRALVVDSVKMWQTC</sequence>
<comment type="caution">
    <text evidence="4">The sequence shown here is derived from an EMBL/GenBank/DDBJ whole genome shotgun (WGS) entry which is preliminary data.</text>
</comment>